<dbReference type="GO" id="GO:0008061">
    <property type="term" value="F:chitin binding"/>
    <property type="evidence" value="ECO:0007669"/>
    <property type="project" value="InterPro"/>
</dbReference>
<dbReference type="SMART" id="SM00636">
    <property type="entry name" value="Glyco_18"/>
    <property type="match status" value="1"/>
</dbReference>
<dbReference type="GO" id="GO:0005615">
    <property type="term" value="C:extracellular space"/>
    <property type="evidence" value="ECO:0007669"/>
    <property type="project" value="TreeGrafter"/>
</dbReference>
<accession>A0ABR1FME0</accession>
<dbReference type="InterPro" id="IPR011583">
    <property type="entry name" value="Chitinase_II/V-like_cat"/>
</dbReference>
<dbReference type="SUPFAM" id="SSF51445">
    <property type="entry name" value="(Trans)glycosidases"/>
    <property type="match status" value="1"/>
</dbReference>
<comment type="caution">
    <text evidence="1">The sequence shown here is derived from an EMBL/GenBank/DDBJ whole genome shotgun (WGS) entry which is preliminary data.</text>
</comment>
<dbReference type="InterPro" id="IPR017853">
    <property type="entry name" value="GH"/>
</dbReference>
<dbReference type="InterPro" id="IPR051887">
    <property type="entry name" value="GH18_Domain-Containing"/>
</dbReference>
<dbReference type="GO" id="GO:0009313">
    <property type="term" value="P:oligosaccharide catabolic process"/>
    <property type="evidence" value="ECO:0007669"/>
    <property type="project" value="TreeGrafter"/>
</dbReference>
<dbReference type="KEGG" id="aaf:AURANDRAFT_19716"/>
<sequence>MRVALGLLSLAAPAAAAHPFARESLRQQALADAYVPAAGGCPCASAALCEPIGGPPVAAREVFGFVSGATDPAAVNWTHVTTVAWGDDAMMCAAHAAGARVVAAAPSINLTALEDPAARAAWVVRAVALVEGRYVDGMTFDYESPQPYGSPAIAAYAALVAATRRALHATNPSYQVSTCVASTPDDVDGRGYPMNALADASDLLYVMDYDTRSQIFDACIASANAPLPGTVHGIGRFRDLGIPASKLVLGVPWYGYRYECLPGATLDGRYCDIESVPFRGVNCSDAAGSEVDYAKLRAVVRNASVQTSAERRDANMDAPFFNALERGAVVQYWYDDPASLRAKFSFARGAGLAGVGPFCFGMLAAGDPGEAAAMWASLDAFAAYG</sequence>
<dbReference type="PANTHER" id="PTHR46290:SF1">
    <property type="entry name" value="DI-N-ACETYLCHITOBIASE"/>
    <property type="match status" value="1"/>
</dbReference>
<dbReference type="Proteomes" id="UP001363151">
    <property type="component" value="Unassembled WGS sequence"/>
</dbReference>
<organism evidence="1 2">
    <name type="scientific">Aureococcus anophagefferens</name>
    <name type="common">Harmful bloom alga</name>
    <dbReference type="NCBI Taxonomy" id="44056"/>
    <lineage>
        <taxon>Eukaryota</taxon>
        <taxon>Sar</taxon>
        <taxon>Stramenopiles</taxon>
        <taxon>Ochrophyta</taxon>
        <taxon>Pelagophyceae</taxon>
        <taxon>Pelagomonadales</taxon>
        <taxon>Pelagomonadaceae</taxon>
        <taxon>Aureococcus</taxon>
    </lineage>
</organism>
<dbReference type="PROSITE" id="PS51910">
    <property type="entry name" value="GH18_2"/>
    <property type="match status" value="1"/>
</dbReference>
<dbReference type="InterPro" id="IPR001223">
    <property type="entry name" value="Glyco_hydro18_cat"/>
</dbReference>
<evidence type="ECO:0000313" key="1">
    <source>
        <dbReference type="EMBL" id="KAK7233488.1"/>
    </source>
</evidence>
<dbReference type="Pfam" id="PF00704">
    <property type="entry name" value="Glyco_hydro_18"/>
    <property type="match status" value="1"/>
</dbReference>
<proteinExistence type="predicted"/>
<dbReference type="Gene3D" id="3.20.20.80">
    <property type="entry name" value="Glycosidases"/>
    <property type="match status" value="1"/>
</dbReference>
<name>A0ABR1FME0_AURAN</name>
<keyword evidence="2" id="KW-1185">Reference proteome</keyword>
<gene>
    <name evidence="1" type="ORF">SO694_00104093</name>
</gene>
<dbReference type="EMBL" id="JBBJCI010000359">
    <property type="protein sequence ID" value="KAK7233488.1"/>
    <property type="molecule type" value="Genomic_DNA"/>
</dbReference>
<dbReference type="GO" id="GO:0016798">
    <property type="term" value="F:hydrolase activity, acting on glycosyl bonds"/>
    <property type="evidence" value="ECO:0007669"/>
    <property type="project" value="UniProtKB-KW"/>
</dbReference>
<protein>
    <submittedName>
        <fullName evidence="1">Chitinase</fullName>
    </submittedName>
</protein>
<dbReference type="PANTHER" id="PTHR46290">
    <property type="entry name" value="DI-N-ACETYLCHITOBIASE"/>
    <property type="match status" value="1"/>
</dbReference>
<reference evidence="1 2" key="1">
    <citation type="submission" date="2024-03" db="EMBL/GenBank/DDBJ databases">
        <title>Aureococcus anophagefferens CCMP1851 and Kratosvirus quantuckense: Draft genome of a second virus-susceptible host strain in the model system.</title>
        <authorList>
            <person name="Chase E."/>
            <person name="Truchon A.R."/>
            <person name="Schepens W."/>
            <person name="Wilhelm S.W."/>
        </authorList>
    </citation>
    <scope>NUCLEOTIDE SEQUENCE [LARGE SCALE GENOMIC DNA]</scope>
    <source>
        <strain evidence="1 2">CCMP1851</strain>
    </source>
</reference>
<evidence type="ECO:0000313" key="2">
    <source>
        <dbReference type="Proteomes" id="UP001363151"/>
    </source>
</evidence>